<dbReference type="InterPro" id="IPR009091">
    <property type="entry name" value="RCC1/BLIP-II"/>
</dbReference>
<protein>
    <submittedName>
        <fullName evidence="1">Uncharacterized protein</fullName>
    </submittedName>
</protein>
<name>T1BCI8_9ZZZZ</name>
<dbReference type="AlphaFoldDB" id="T1BCI8"/>
<sequence>MTRIKRIVIGVGVVLVAAALLAVVTGLVSPRVVHPGDVSVGATSACAVESGGTVACWGANGQGQLGDGTRVASATPVAVRGLHGASAVSV</sequence>
<reference evidence="1" key="2">
    <citation type="journal article" date="2014" name="ISME J.">
        <title>Microbial stratification in low pH oxic and suboxic macroscopic growths along an acid mine drainage.</title>
        <authorList>
            <person name="Mendez-Garcia C."/>
            <person name="Mesa V."/>
            <person name="Sprenger R.R."/>
            <person name="Richter M."/>
            <person name="Diez M.S."/>
            <person name="Solano J."/>
            <person name="Bargiela R."/>
            <person name="Golyshina O.V."/>
            <person name="Manteca A."/>
            <person name="Ramos J.L."/>
            <person name="Gallego J.R."/>
            <person name="Llorente I."/>
            <person name="Martins Dos Santos V.A."/>
            <person name="Jensen O.N."/>
            <person name="Pelaez A.I."/>
            <person name="Sanchez J."/>
            <person name="Ferrer M."/>
        </authorList>
    </citation>
    <scope>NUCLEOTIDE SEQUENCE</scope>
</reference>
<organism evidence="1">
    <name type="scientific">mine drainage metagenome</name>
    <dbReference type="NCBI Taxonomy" id="410659"/>
    <lineage>
        <taxon>unclassified sequences</taxon>
        <taxon>metagenomes</taxon>
        <taxon>ecological metagenomes</taxon>
    </lineage>
</organism>
<dbReference type="Gene3D" id="2.130.10.30">
    <property type="entry name" value="Regulator of chromosome condensation 1/beta-lactamase-inhibitor protein II"/>
    <property type="match status" value="1"/>
</dbReference>
<reference evidence="1" key="1">
    <citation type="submission" date="2013-08" db="EMBL/GenBank/DDBJ databases">
        <authorList>
            <person name="Mendez C."/>
            <person name="Richter M."/>
            <person name="Ferrer M."/>
            <person name="Sanchez J."/>
        </authorList>
    </citation>
    <scope>NUCLEOTIDE SEQUENCE</scope>
</reference>
<dbReference type="EMBL" id="AUZY01003960">
    <property type="protein sequence ID" value="EQD66203.1"/>
    <property type="molecule type" value="Genomic_DNA"/>
</dbReference>
<feature type="non-terminal residue" evidence="1">
    <location>
        <position position="90"/>
    </location>
</feature>
<dbReference type="PROSITE" id="PS50012">
    <property type="entry name" value="RCC1_3"/>
    <property type="match status" value="1"/>
</dbReference>
<dbReference type="SUPFAM" id="SSF50985">
    <property type="entry name" value="RCC1/BLIP-II"/>
    <property type="match status" value="1"/>
</dbReference>
<evidence type="ECO:0000313" key="1">
    <source>
        <dbReference type="EMBL" id="EQD66203.1"/>
    </source>
</evidence>
<dbReference type="InterPro" id="IPR000408">
    <property type="entry name" value="Reg_chr_condens"/>
</dbReference>
<dbReference type="Pfam" id="PF00415">
    <property type="entry name" value="RCC1"/>
    <property type="match status" value="1"/>
</dbReference>
<comment type="caution">
    <text evidence="1">The sequence shown here is derived from an EMBL/GenBank/DDBJ whole genome shotgun (WGS) entry which is preliminary data.</text>
</comment>
<proteinExistence type="predicted"/>
<gene>
    <name evidence="1" type="ORF">B1B_06219</name>
</gene>
<accession>T1BCI8</accession>